<dbReference type="InterPro" id="IPR012337">
    <property type="entry name" value="RNaseH-like_sf"/>
</dbReference>
<reference evidence="2" key="1">
    <citation type="journal article" date="2015" name="PLoS ONE">
        <title>Complete Genome Sequence of Thermus aquaticus Y51MC23.</title>
        <authorList>
            <person name="Brumm P.J."/>
            <person name="Monsma S."/>
            <person name="Keough B."/>
            <person name="Jasinovica S."/>
            <person name="Ferguson E."/>
            <person name="Schoenfeld T."/>
            <person name="Lodes M."/>
            <person name="Mead D.A."/>
        </authorList>
    </citation>
    <scope>NUCLEOTIDE SEQUENCE [LARGE SCALE GENOMIC DNA]</scope>
    <source>
        <strain evidence="2">BAA-2747 / Y51MC23</strain>
    </source>
</reference>
<evidence type="ECO:0000313" key="1">
    <source>
        <dbReference type="EMBL" id="ALJ92376.1"/>
    </source>
</evidence>
<gene>
    <name evidence="1" type="ORF">TO73_2855</name>
</gene>
<keyword evidence="1" id="KW-0614">Plasmid</keyword>
<dbReference type="Proteomes" id="UP000058660">
    <property type="component" value="Plasmid pTA78"/>
</dbReference>
<accession>A0ABM5VQC1</accession>
<protein>
    <submittedName>
        <fullName evidence="1">Uncharacterized protein</fullName>
    </submittedName>
</protein>
<dbReference type="EMBL" id="CP010826">
    <property type="protein sequence ID" value="ALJ92376.1"/>
    <property type="molecule type" value="Genomic_DNA"/>
</dbReference>
<organism evidence="1 2">
    <name type="scientific">Thermus aquaticus (strain ATCC BAA-2747 / Y51MC23)</name>
    <dbReference type="NCBI Taxonomy" id="498848"/>
    <lineage>
        <taxon>Bacteria</taxon>
        <taxon>Thermotogati</taxon>
        <taxon>Deinococcota</taxon>
        <taxon>Deinococci</taxon>
        <taxon>Thermales</taxon>
        <taxon>Thermaceae</taxon>
        <taxon>Thermus</taxon>
    </lineage>
</organism>
<sequence>MTSLSGTLLQVDRRTWLMVTADRVWGKRRDFRVSPRPLLLVHERGDGPSQALLRQIFHLSQFHPASASLYPRLPVPLHFAHKLAKSAGRWGAMGLARLPADSLFFV</sequence>
<proteinExistence type="predicted"/>
<dbReference type="RefSeq" id="WP_040684611.1">
    <property type="nucleotide sequence ID" value="NZ_CP010826.1"/>
</dbReference>
<geneLocation type="plasmid" evidence="1 2">
    <name>pTA78</name>
</geneLocation>
<dbReference type="InterPro" id="IPR036397">
    <property type="entry name" value="RNaseH_sf"/>
</dbReference>
<name>A0ABM5VQC1_THEA5</name>
<keyword evidence="2" id="KW-1185">Reference proteome</keyword>
<dbReference type="Gene3D" id="3.30.420.10">
    <property type="entry name" value="Ribonuclease H-like superfamily/Ribonuclease H"/>
    <property type="match status" value="1"/>
</dbReference>
<dbReference type="SUPFAM" id="SSF53098">
    <property type="entry name" value="Ribonuclease H-like"/>
    <property type="match status" value="1"/>
</dbReference>
<evidence type="ECO:0000313" key="2">
    <source>
        <dbReference type="Proteomes" id="UP000058660"/>
    </source>
</evidence>